<name>A0A8S0TI58_OLEEU</name>
<reference evidence="2 3" key="1">
    <citation type="submission" date="2019-12" db="EMBL/GenBank/DDBJ databases">
        <authorList>
            <person name="Alioto T."/>
            <person name="Alioto T."/>
            <person name="Gomez Garrido J."/>
        </authorList>
    </citation>
    <scope>NUCLEOTIDE SEQUENCE [LARGE SCALE GENOMIC DNA]</scope>
</reference>
<gene>
    <name evidence="2" type="ORF">OLEA9_A005012</name>
</gene>
<keyword evidence="3" id="KW-1185">Reference proteome</keyword>
<organism evidence="2 3">
    <name type="scientific">Olea europaea subsp. europaea</name>
    <dbReference type="NCBI Taxonomy" id="158383"/>
    <lineage>
        <taxon>Eukaryota</taxon>
        <taxon>Viridiplantae</taxon>
        <taxon>Streptophyta</taxon>
        <taxon>Embryophyta</taxon>
        <taxon>Tracheophyta</taxon>
        <taxon>Spermatophyta</taxon>
        <taxon>Magnoliopsida</taxon>
        <taxon>eudicotyledons</taxon>
        <taxon>Gunneridae</taxon>
        <taxon>Pentapetalae</taxon>
        <taxon>asterids</taxon>
        <taxon>lamiids</taxon>
        <taxon>Lamiales</taxon>
        <taxon>Oleaceae</taxon>
        <taxon>Oleeae</taxon>
        <taxon>Olea</taxon>
    </lineage>
</organism>
<feature type="chain" id="PRO_5035835903" evidence="1">
    <location>
        <begin position="31"/>
        <end position="109"/>
    </location>
</feature>
<evidence type="ECO:0000313" key="3">
    <source>
        <dbReference type="Proteomes" id="UP000594638"/>
    </source>
</evidence>
<accession>A0A8S0TI58</accession>
<dbReference type="EMBL" id="CACTIH010007244">
    <property type="protein sequence ID" value="CAA3005337.1"/>
    <property type="molecule type" value="Genomic_DNA"/>
</dbReference>
<sequence>MAKQNLKISQLSAAVLLICFFISQLSPATCRTLKGAFPGEENIINPDKNVGRDVPIVSNGTKEREKTSTEFHTTRKIGEAAYGPLLMAMLPKGKVPASGPSKKINKINN</sequence>
<dbReference type="Proteomes" id="UP000594638">
    <property type="component" value="Unassembled WGS sequence"/>
</dbReference>
<dbReference type="OrthoDB" id="914099at2759"/>
<proteinExistence type="predicted"/>
<protein>
    <submittedName>
        <fullName evidence="2">Uncharacterized protein</fullName>
    </submittedName>
</protein>
<keyword evidence="1" id="KW-0732">Signal</keyword>
<feature type="signal peptide" evidence="1">
    <location>
        <begin position="1"/>
        <end position="30"/>
    </location>
</feature>
<dbReference type="Gramene" id="OE9A005012T1">
    <property type="protein sequence ID" value="OE9A005012C1"/>
    <property type="gene ID" value="OE9A005012"/>
</dbReference>
<dbReference type="AlphaFoldDB" id="A0A8S0TI58"/>
<evidence type="ECO:0000256" key="1">
    <source>
        <dbReference type="SAM" id="SignalP"/>
    </source>
</evidence>
<evidence type="ECO:0000313" key="2">
    <source>
        <dbReference type="EMBL" id="CAA3005337.1"/>
    </source>
</evidence>
<comment type="caution">
    <text evidence="2">The sequence shown here is derived from an EMBL/GenBank/DDBJ whole genome shotgun (WGS) entry which is preliminary data.</text>
</comment>